<organism evidence="8 9">
    <name type="scientific">Rhizophlyctis rosea</name>
    <dbReference type="NCBI Taxonomy" id="64517"/>
    <lineage>
        <taxon>Eukaryota</taxon>
        <taxon>Fungi</taxon>
        <taxon>Fungi incertae sedis</taxon>
        <taxon>Chytridiomycota</taxon>
        <taxon>Chytridiomycota incertae sedis</taxon>
        <taxon>Chytridiomycetes</taxon>
        <taxon>Rhizophlyctidales</taxon>
        <taxon>Rhizophlyctidaceae</taxon>
        <taxon>Rhizophlyctis</taxon>
    </lineage>
</organism>
<dbReference type="SUPFAM" id="SSF63829">
    <property type="entry name" value="Calcium-dependent phosphotriesterase"/>
    <property type="match status" value="1"/>
</dbReference>
<keyword evidence="3 7" id="KW-0853">WD repeat</keyword>
<dbReference type="InterPro" id="IPR051973">
    <property type="entry name" value="tRNA_Anticodon_Mtase-Reg"/>
</dbReference>
<protein>
    <submittedName>
        <fullName evidence="8">WD repeat-containing protein 6</fullName>
    </submittedName>
</protein>
<evidence type="ECO:0000256" key="3">
    <source>
        <dbReference type="ARBA" id="ARBA00022574"/>
    </source>
</evidence>
<dbReference type="InterPro" id="IPR015943">
    <property type="entry name" value="WD40/YVTN_repeat-like_dom_sf"/>
</dbReference>
<evidence type="ECO:0000256" key="4">
    <source>
        <dbReference type="ARBA" id="ARBA00022694"/>
    </source>
</evidence>
<keyword evidence="2" id="KW-0963">Cytoplasm</keyword>
<evidence type="ECO:0000256" key="7">
    <source>
        <dbReference type="PROSITE-ProRule" id="PRU00221"/>
    </source>
</evidence>
<gene>
    <name evidence="8" type="primary">WDR6</name>
    <name evidence="8" type="ORF">HK097_010413</name>
</gene>
<evidence type="ECO:0000256" key="2">
    <source>
        <dbReference type="ARBA" id="ARBA00022490"/>
    </source>
</evidence>
<comment type="similarity">
    <text evidence="6">Belongs to the WD repeat WDR6 family.</text>
</comment>
<dbReference type="SMART" id="SM00320">
    <property type="entry name" value="WD40"/>
    <property type="match status" value="4"/>
</dbReference>
<evidence type="ECO:0000256" key="6">
    <source>
        <dbReference type="ARBA" id="ARBA00038255"/>
    </source>
</evidence>
<dbReference type="EMBL" id="JADGJD010000077">
    <property type="protein sequence ID" value="KAJ3055459.1"/>
    <property type="molecule type" value="Genomic_DNA"/>
</dbReference>
<evidence type="ECO:0000256" key="1">
    <source>
        <dbReference type="ARBA" id="ARBA00004496"/>
    </source>
</evidence>
<feature type="repeat" description="WD" evidence="7">
    <location>
        <begin position="628"/>
        <end position="668"/>
    </location>
</feature>
<dbReference type="GO" id="GO:0005737">
    <property type="term" value="C:cytoplasm"/>
    <property type="evidence" value="ECO:0007669"/>
    <property type="project" value="UniProtKB-SubCell"/>
</dbReference>
<comment type="caution">
    <text evidence="8">The sequence shown here is derived from an EMBL/GenBank/DDBJ whole genome shotgun (WGS) entry which is preliminary data.</text>
</comment>
<comment type="subcellular location">
    <subcellularLocation>
        <location evidence="1">Cytoplasm</location>
    </subcellularLocation>
</comment>
<dbReference type="GO" id="GO:0030488">
    <property type="term" value="P:tRNA methylation"/>
    <property type="evidence" value="ECO:0007669"/>
    <property type="project" value="TreeGrafter"/>
</dbReference>
<dbReference type="Gene3D" id="2.130.10.10">
    <property type="entry name" value="YVTN repeat-like/Quinoprotein amine dehydrogenase"/>
    <property type="match status" value="3"/>
</dbReference>
<dbReference type="SUPFAM" id="SSF50978">
    <property type="entry name" value="WD40 repeat-like"/>
    <property type="match status" value="1"/>
</dbReference>
<name>A0AAD5X8U4_9FUNG</name>
<reference evidence="8" key="1">
    <citation type="submission" date="2020-05" db="EMBL/GenBank/DDBJ databases">
        <title>Phylogenomic resolution of chytrid fungi.</title>
        <authorList>
            <person name="Stajich J.E."/>
            <person name="Amses K."/>
            <person name="Simmons R."/>
            <person name="Seto K."/>
            <person name="Myers J."/>
            <person name="Bonds A."/>
            <person name="Quandt C.A."/>
            <person name="Barry K."/>
            <person name="Liu P."/>
            <person name="Grigoriev I."/>
            <person name="Longcore J.E."/>
            <person name="James T.Y."/>
        </authorList>
    </citation>
    <scope>NUCLEOTIDE SEQUENCE</scope>
    <source>
        <strain evidence="8">JEL0318</strain>
    </source>
</reference>
<keyword evidence="9" id="KW-1185">Reference proteome</keyword>
<accession>A0AAD5X8U4</accession>
<keyword evidence="4" id="KW-0819">tRNA processing</keyword>
<dbReference type="Proteomes" id="UP001212841">
    <property type="component" value="Unassembled WGS sequence"/>
</dbReference>
<dbReference type="PROSITE" id="PS50082">
    <property type="entry name" value="WD_REPEATS_2"/>
    <property type="match status" value="1"/>
</dbReference>
<proteinExistence type="inferred from homology"/>
<keyword evidence="5" id="KW-0677">Repeat</keyword>
<dbReference type="AlphaFoldDB" id="A0AAD5X8U4"/>
<evidence type="ECO:0000313" key="9">
    <source>
        <dbReference type="Proteomes" id="UP001212841"/>
    </source>
</evidence>
<sequence>MPDNSSIRRFLVRSNSKEQVEFSLLYEDVDFGRQMCLDCDETRGIIVTGGMEGHLLILSSRREFKSVKWRPHSTKVNDVFLRNGGDSVHLFSFAGEKEELFWYRISFREDKQPHVEHIAAFKLPGRIVMDVVYSARENVILLGTRKGAIAVYDATIDESSVTTLPHMSSHVLEPTVTRQHAHGREAVTSIVIDEKAGAAGETVFFTTGRDGNFCRFAVRRVDGETAADGGVVGPKKAEKAGDSDGGVIVEDGWRLETLVVTKITKGWLEKAKLVGDTVLLCGFYNKRFFVYNETKRFEMFNASCGGAHRRWDFYPGDGALRAFAFGFVRNSELRLIARGDSHEQGFKDPKLKDSFHGVETRVVRFLGTNHNGSTVFVTSGEDGILKFHECRTSSNEHKVIADVRKHVSVVRGISLSAGANSTLLFTAGAREELRCWSLDNDMSAGTGFRCLELACAPMVSLIKETRIMDASAVPVPNRDGLHLVGTACSDAFVRIWTFNEKNRQFALIGISKFHGRCVLKCQAVVVPGGEGQQDAIVVSSAGTDGRIAIWECNSVLDSPKCVDMGEPIIAERLHQSGVNGLDVRIAKARTLLVASGGDDNAVAAMTVSLAVNGNGSWSAVRKATGTVVSAHSSPVSAVRWIRDDIMLSTSLDQRLNAWAVSNGEQSGELSLACKKSYFSDIADISDLDVYDADANTIQVAVVGFGMEVWETVQVA</sequence>
<dbReference type="InterPro" id="IPR001680">
    <property type="entry name" value="WD40_rpt"/>
</dbReference>
<dbReference type="InterPro" id="IPR036322">
    <property type="entry name" value="WD40_repeat_dom_sf"/>
</dbReference>
<evidence type="ECO:0000313" key="8">
    <source>
        <dbReference type="EMBL" id="KAJ3055459.1"/>
    </source>
</evidence>
<dbReference type="PANTHER" id="PTHR14344">
    <property type="entry name" value="WD REPEAT PROTEIN"/>
    <property type="match status" value="1"/>
</dbReference>
<evidence type="ECO:0000256" key="5">
    <source>
        <dbReference type="ARBA" id="ARBA00022737"/>
    </source>
</evidence>
<dbReference type="PANTHER" id="PTHR14344:SF3">
    <property type="entry name" value="WD REPEAT-CONTAINING PROTEIN 6"/>
    <property type="match status" value="1"/>
</dbReference>